<keyword evidence="3" id="KW-1185">Reference proteome</keyword>
<dbReference type="PANTHER" id="PTHR44051">
    <property type="entry name" value="GLUTATHIONE S-TRANSFERASE-RELATED"/>
    <property type="match status" value="1"/>
</dbReference>
<evidence type="ECO:0000313" key="2">
    <source>
        <dbReference type="EMBL" id="KND87256.1"/>
    </source>
</evidence>
<dbReference type="AlphaFoldDB" id="A0A0L0MZN8"/>
<gene>
    <name evidence="2" type="ORF">TOPH_08086</name>
</gene>
<reference evidence="2 3" key="1">
    <citation type="journal article" date="2015" name="BMC Genomics">
        <title>The genome of the truffle-parasite Tolypocladium ophioglossoides and the evolution of antifungal peptaibiotics.</title>
        <authorList>
            <person name="Quandt C.A."/>
            <person name="Bushley K.E."/>
            <person name="Spatafora J.W."/>
        </authorList>
    </citation>
    <scope>NUCLEOTIDE SEQUENCE [LARGE SCALE GENOMIC DNA]</scope>
    <source>
        <strain evidence="2 3">CBS 100239</strain>
    </source>
</reference>
<dbReference type="Gene3D" id="1.20.1050.10">
    <property type="match status" value="1"/>
</dbReference>
<dbReference type="InterPro" id="IPR004046">
    <property type="entry name" value="GST_C"/>
</dbReference>
<dbReference type="STRING" id="1163406.A0A0L0MZN8"/>
<dbReference type="PANTHER" id="PTHR44051:SF23">
    <property type="entry name" value="GLUTATHIONE S-TRANSFERASE-LIKE PROTEIN TPCF"/>
    <property type="match status" value="1"/>
</dbReference>
<dbReference type="Gene3D" id="3.40.30.10">
    <property type="entry name" value="Glutaredoxin"/>
    <property type="match status" value="1"/>
</dbReference>
<evidence type="ECO:0000259" key="1">
    <source>
        <dbReference type="Pfam" id="PF14497"/>
    </source>
</evidence>
<dbReference type="Pfam" id="PF14497">
    <property type="entry name" value="GST_C_3"/>
    <property type="match status" value="1"/>
</dbReference>
<dbReference type="InterPro" id="IPR036282">
    <property type="entry name" value="Glutathione-S-Trfase_C_sf"/>
</dbReference>
<dbReference type="InterPro" id="IPR036249">
    <property type="entry name" value="Thioredoxin-like_sf"/>
</dbReference>
<organism evidence="2 3">
    <name type="scientific">Tolypocladium ophioglossoides (strain CBS 100239)</name>
    <name type="common">Snaketongue truffleclub</name>
    <name type="synonym">Elaphocordyceps ophioglossoides</name>
    <dbReference type="NCBI Taxonomy" id="1163406"/>
    <lineage>
        <taxon>Eukaryota</taxon>
        <taxon>Fungi</taxon>
        <taxon>Dikarya</taxon>
        <taxon>Ascomycota</taxon>
        <taxon>Pezizomycotina</taxon>
        <taxon>Sordariomycetes</taxon>
        <taxon>Hypocreomycetidae</taxon>
        <taxon>Hypocreales</taxon>
        <taxon>Ophiocordycipitaceae</taxon>
        <taxon>Tolypocladium</taxon>
    </lineage>
</organism>
<feature type="domain" description="Glutathione S-transferase C-terminal" evidence="1">
    <location>
        <begin position="68"/>
        <end position="108"/>
    </location>
</feature>
<name>A0A0L0MZN8_TOLOC</name>
<evidence type="ECO:0000313" key="3">
    <source>
        <dbReference type="Proteomes" id="UP000036947"/>
    </source>
</evidence>
<accession>A0A0L0MZN8</accession>
<dbReference type="SUPFAM" id="SSF47616">
    <property type="entry name" value="GST C-terminal domain-like"/>
    <property type="match status" value="1"/>
</dbReference>
<comment type="caution">
    <text evidence="2">The sequence shown here is derived from an EMBL/GenBank/DDBJ whole genome shotgun (WGS) entry which is preliminary data.</text>
</comment>
<protein>
    <recommendedName>
        <fullName evidence="1">Glutathione S-transferase C-terminal domain-containing protein</fullName>
    </recommendedName>
</protein>
<sequence length="111" mass="12137">MPAIKPITACPTSAIVVPLSDVKKPEYLAVNPNGRLLSIYDPNKDLTLWESGALVECLIEIAVKQYVKEINRVTAVLEKILAEQKVATSSDGPWLVGGKYSFADIAFISYQ</sequence>
<dbReference type="EMBL" id="LFRF01000039">
    <property type="protein sequence ID" value="KND87256.1"/>
    <property type="molecule type" value="Genomic_DNA"/>
</dbReference>
<dbReference type="Proteomes" id="UP000036947">
    <property type="component" value="Unassembled WGS sequence"/>
</dbReference>
<proteinExistence type="predicted"/>
<dbReference type="SUPFAM" id="SSF52833">
    <property type="entry name" value="Thioredoxin-like"/>
    <property type="match status" value="1"/>
</dbReference>
<dbReference type="OrthoDB" id="422574at2759"/>